<feature type="signal peptide" evidence="3">
    <location>
        <begin position="1"/>
        <end position="23"/>
    </location>
</feature>
<sequence>MRLRTVLLLVAVLLGLTAGPAAAITGGTDVRTPAPWMASLQSGDGQHFCGGTLVAPRWVLTAFHCVFLGAPDQIRVGSLDRTTGGVLVGVAEVIKHPEATFEPPNLVGGVDLALVKLDRPLPLRTMPLAGNSPATGTPLDLLGFGQSCGGDPQCGQSRHLQRITLPVAPDAECRTKPEQEKWSICLLSQDGKGVCPGDSGGPALTKTALGWRLAGVASGVAPRDPGQPWHCGLNAIITYTDVHPALHWIRQTIR</sequence>
<name>A0ABS5ARQ2_9PSEU</name>
<protein>
    <submittedName>
        <fullName evidence="5">Secreted trypsin-like serine protease</fullName>
    </submittedName>
</protein>
<accession>A0ABS5ARQ2</accession>
<keyword evidence="6" id="KW-1185">Reference proteome</keyword>
<evidence type="ECO:0000313" key="5">
    <source>
        <dbReference type="EMBL" id="MBP2479235.1"/>
    </source>
</evidence>
<evidence type="ECO:0000256" key="2">
    <source>
        <dbReference type="ARBA" id="ARBA00023157"/>
    </source>
</evidence>
<dbReference type="PANTHER" id="PTHR24276">
    <property type="entry name" value="POLYSERASE-RELATED"/>
    <property type="match status" value="1"/>
</dbReference>
<feature type="domain" description="Peptidase S1" evidence="4">
    <location>
        <begin position="24"/>
        <end position="254"/>
    </location>
</feature>
<feature type="chain" id="PRO_5047368947" evidence="3">
    <location>
        <begin position="24"/>
        <end position="254"/>
    </location>
</feature>
<evidence type="ECO:0000256" key="3">
    <source>
        <dbReference type="SAM" id="SignalP"/>
    </source>
</evidence>
<dbReference type="RefSeq" id="WP_158103653.1">
    <property type="nucleotide sequence ID" value="NZ_JAGIOO010000001.1"/>
</dbReference>
<dbReference type="InterPro" id="IPR043504">
    <property type="entry name" value="Peptidase_S1_PA_chymotrypsin"/>
</dbReference>
<dbReference type="PANTHER" id="PTHR24276:SF91">
    <property type="entry name" value="AT26814P-RELATED"/>
    <property type="match status" value="1"/>
</dbReference>
<dbReference type="InterPro" id="IPR050430">
    <property type="entry name" value="Peptidase_S1"/>
</dbReference>
<dbReference type="InterPro" id="IPR009003">
    <property type="entry name" value="Peptidase_S1_PA"/>
</dbReference>
<comment type="similarity">
    <text evidence="1">Belongs to the peptidase S1 family.</text>
</comment>
<gene>
    <name evidence="5" type="ORF">JOF53_008107</name>
</gene>
<dbReference type="InterPro" id="IPR001254">
    <property type="entry name" value="Trypsin_dom"/>
</dbReference>
<dbReference type="EMBL" id="JAGIOO010000001">
    <property type="protein sequence ID" value="MBP2479235.1"/>
    <property type="molecule type" value="Genomic_DNA"/>
</dbReference>
<dbReference type="InterPro" id="IPR001314">
    <property type="entry name" value="Peptidase_S1A"/>
</dbReference>
<dbReference type="Proteomes" id="UP001519363">
    <property type="component" value="Unassembled WGS sequence"/>
</dbReference>
<keyword evidence="3" id="KW-0732">Signal</keyword>
<proteinExistence type="inferred from homology"/>
<dbReference type="Gene3D" id="2.40.10.10">
    <property type="entry name" value="Trypsin-like serine proteases"/>
    <property type="match status" value="1"/>
</dbReference>
<evidence type="ECO:0000256" key="1">
    <source>
        <dbReference type="ARBA" id="ARBA00007664"/>
    </source>
</evidence>
<organism evidence="5 6">
    <name type="scientific">Crossiella equi</name>
    <dbReference type="NCBI Taxonomy" id="130796"/>
    <lineage>
        <taxon>Bacteria</taxon>
        <taxon>Bacillati</taxon>
        <taxon>Actinomycetota</taxon>
        <taxon>Actinomycetes</taxon>
        <taxon>Pseudonocardiales</taxon>
        <taxon>Pseudonocardiaceae</taxon>
        <taxon>Crossiella</taxon>
    </lineage>
</organism>
<dbReference type="SUPFAM" id="SSF50494">
    <property type="entry name" value="Trypsin-like serine proteases"/>
    <property type="match status" value="1"/>
</dbReference>
<reference evidence="5 6" key="1">
    <citation type="submission" date="2021-03" db="EMBL/GenBank/DDBJ databases">
        <title>Sequencing the genomes of 1000 actinobacteria strains.</title>
        <authorList>
            <person name="Klenk H.-P."/>
        </authorList>
    </citation>
    <scope>NUCLEOTIDE SEQUENCE [LARGE SCALE GENOMIC DNA]</scope>
    <source>
        <strain evidence="5 6">DSM 44580</strain>
    </source>
</reference>
<evidence type="ECO:0000259" key="4">
    <source>
        <dbReference type="PROSITE" id="PS50240"/>
    </source>
</evidence>
<dbReference type="PRINTS" id="PR00722">
    <property type="entry name" value="CHYMOTRYPSIN"/>
</dbReference>
<keyword evidence="2" id="KW-1015">Disulfide bond</keyword>
<comment type="caution">
    <text evidence="5">The sequence shown here is derived from an EMBL/GenBank/DDBJ whole genome shotgun (WGS) entry which is preliminary data.</text>
</comment>
<dbReference type="Pfam" id="PF00089">
    <property type="entry name" value="Trypsin"/>
    <property type="match status" value="1"/>
</dbReference>
<dbReference type="PROSITE" id="PS50240">
    <property type="entry name" value="TRYPSIN_DOM"/>
    <property type="match status" value="1"/>
</dbReference>
<dbReference type="SMART" id="SM00020">
    <property type="entry name" value="Tryp_SPc"/>
    <property type="match status" value="1"/>
</dbReference>
<dbReference type="CDD" id="cd00190">
    <property type="entry name" value="Tryp_SPc"/>
    <property type="match status" value="1"/>
</dbReference>
<evidence type="ECO:0000313" key="6">
    <source>
        <dbReference type="Proteomes" id="UP001519363"/>
    </source>
</evidence>